<name>A0A164KQ38_9NOCA</name>
<dbReference type="OrthoDB" id="4549550at2"/>
<sequence length="203" mass="21652">MLGERNPTLVVAPKVTDRAPVRMESADAAGQSPAEWVVMGAHGGAGASTLARWWPQAADTQGAWPGCPDSTQLVVLTARMCMPGLVAAATRLREWHAQLTPTGVVVVGLVLIPARPGRIPAPVRRFREIVAPLVAGAVYSIGWYDDLLALERRQLAPCEPDTPSEPRRRTDLTAAAPREVGRVAARISESIAELQTTGVLQSL</sequence>
<dbReference type="Proteomes" id="UP000076512">
    <property type="component" value="Unassembled WGS sequence"/>
</dbReference>
<accession>A0A164KQ38</accession>
<reference evidence="1 2" key="1">
    <citation type="submission" date="2016-04" db="EMBL/GenBank/DDBJ databases">
        <authorList>
            <person name="Evans L.H."/>
            <person name="Alamgir A."/>
            <person name="Owens N."/>
            <person name="Weber N.D."/>
            <person name="Virtaneva K."/>
            <person name="Barbian K."/>
            <person name="Babar A."/>
            <person name="Rosenke K."/>
        </authorList>
    </citation>
    <scope>NUCLEOTIDE SEQUENCE [LARGE SCALE GENOMIC DNA]</scope>
    <source>
        <strain evidence="1 2">IFM 0406</strain>
    </source>
</reference>
<keyword evidence="2" id="KW-1185">Reference proteome</keyword>
<dbReference type="AlphaFoldDB" id="A0A164KQ38"/>
<gene>
    <name evidence="1" type="ORF">AWN90_02525</name>
</gene>
<comment type="caution">
    <text evidence="1">The sequence shown here is derived from an EMBL/GenBank/DDBJ whole genome shotgun (WGS) entry which is preliminary data.</text>
</comment>
<dbReference type="RefSeq" id="WP_067577290.1">
    <property type="nucleotide sequence ID" value="NZ_JABMCZ010000003.1"/>
</dbReference>
<evidence type="ECO:0000313" key="1">
    <source>
        <dbReference type="EMBL" id="KZM71619.1"/>
    </source>
</evidence>
<protein>
    <submittedName>
        <fullName evidence="1">Uncharacterized protein</fullName>
    </submittedName>
</protein>
<dbReference type="STRING" id="455432.AWN90_02525"/>
<evidence type="ECO:0000313" key="2">
    <source>
        <dbReference type="Proteomes" id="UP000076512"/>
    </source>
</evidence>
<organism evidence="1 2">
    <name type="scientific">Nocardia terpenica</name>
    <dbReference type="NCBI Taxonomy" id="455432"/>
    <lineage>
        <taxon>Bacteria</taxon>
        <taxon>Bacillati</taxon>
        <taxon>Actinomycetota</taxon>
        <taxon>Actinomycetes</taxon>
        <taxon>Mycobacteriales</taxon>
        <taxon>Nocardiaceae</taxon>
        <taxon>Nocardia</taxon>
    </lineage>
</organism>
<dbReference type="EMBL" id="LWGR01000012">
    <property type="protein sequence ID" value="KZM71619.1"/>
    <property type="molecule type" value="Genomic_DNA"/>
</dbReference>
<proteinExistence type="predicted"/>